<name>A0A2W4Y9S0_9CYAN</name>
<organism evidence="1 2">
    <name type="scientific">Pseudanabaena frigida</name>
    <dbReference type="NCBI Taxonomy" id="945775"/>
    <lineage>
        <taxon>Bacteria</taxon>
        <taxon>Bacillati</taxon>
        <taxon>Cyanobacteriota</taxon>
        <taxon>Cyanophyceae</taxon>
        <taxon>Pseudanabaenales</taxon>
        <taxon>Pseudanabaenaceae</taxon>
        <taxon>Pseudanabaena</taxon>
    </lineage>
</organism>
<evidence type="ECO:0000313" key="1">
    <source>
        <dbReference type="EMBL" id="PZO44181.1"/>
    </source>
</evidence>
<gene>
    <name evidence="1" type="ORF">DCF19_02985</name>
</gene>
<accession>A0A2W4Y9S0</accession>
<sequence length="59" mass="6796">MVLMPLPLSLFPVPHGFKLNYADYLQEAHRMPLKGGGSLLITETISRWIDKKRIAIFDR</sequence>
<dbReference type="EMBL" id="QBML01000003">
    <property type="protein sequence ID" value="PZO44181.1"/>
    <property type="molecule type" value="Genomic_DNA"/>
</dbReference>
<proteinExistence type="predicted"/>
<dbReference type="Proteomes" id="UP000249467">
    <property type="component" value="Unassembled WGS sequence"/>
</dbReference>
<reference evidence="1 2" key="1">
    <citation type="submission" date="2018-04" db="EMBL/GenBank/DDBJ databases">
        <authorList>
            <person name="Go L.Y."/>
            <person name="Mitchell J.A."/>
        </authorList>
    </citation>
    <scope>NUCLEOTIDE SEQUENCE [LARGE SCALE GENOMIC DNA]</scope>
    <source>
        <strain evidence="1">ULC066bin1</strain>
    </source>
</reference>
<protein>
    <submittedName>
        <fullName evidence="1">Uncharacterized protein</fullName>
    </submittedName>
</protein>
<comment type="caution">
    <text evidence="1">The sequence shown here is derived from an EMBL/GenBank/DDBJ whole genome shotgun (WGS) entry which is preliminary data.</text>
</comment>
<dbReference type="AlphaFoldDB" id="A0A2W4Y9S0"/>
<reference evidence="1 2" key="2">
    <citation type="submission" date="2018-06" db="EMBL/GenBank/DDBJ databases">
        <title>Metagenomic assembly of (sub)arctic Cyanobacteria and their associated microbiome from non-axenic cultures.</title>
        <authorList>
            <person name="Baurain D."/>
        </authorList>
    </citation>
    <scope>NUCLEOTIDE SEQUENCE [LARGE SCALE GENOMIC DNA]</scope>
    <source>
        <strain evidence="1">ULC066bin1</strain>
    </source>
</reference>
<evidence type="ECO:0000313" key="2">
    <source>
        <dbReference type="Proteomes" id="UP000249467"/>
    </source>
</evidence>